<evidence type="ECO:0000256" key="8">
    <source>
        <dbReference type="SAM" id="Coils"/>
    </source>
</evidence>
<dbReference type="OrthoDB" id="9762913at2"/>
<dbReference type="PIRSF" id="PIRSF036492">
    <property type="entry name" value="ALDH"/>
    <property type="match status" value="1"/>
</dbReference>
<comment type="similarity">
    <text evidence="1 4 7">Belongs to the aldehyde dehydrogenase family.</text>
</comment>
<dbReference type="InterPro" id="IPR016162">
    <property type="entry name" value="Ald_DH_N"/>
</dbReference>
<dbReference type="STRING" id="1384057.CD33_16945"/>
<dbReference type="EMBL" id="JPVO01000055">
    <property type="protein sequence ID" value="KGR73708.1"/>
    <property type="molecule type" value="Genomic_DNA"/>
</dbReference>
<feature type="active site" evidence="5">
    <location>
        <position position="249"/>
    </location>
</feature>
<keyword evidence="2 4" id="KW-0560">Oxidoreductase</keyword>
<accession>A0A0A3HTT7</accession>
<evidence type="ECO:0000256" key="4">
    <source>
        <dbReference type="PIRNR" id="PIRNR036492"/>
    </source>
</evidence>
<dbReference type="AlphaFoldDB" id="A0A0A3HTT7"/>
<dbReference type="PROSITE" id="PS00070">
    <property type="entry name" value="ALDEHYDE_DEHYDR_CYS"/>
    <property type="match status" value="1"/>
</dbReference>
<evidence type="ECO:0000256" key="6">
    <source>
        <dbReference type="PROSITE-ProRule" id="PRU10007"/>
    </source>
</evidence>
<dbReference type="InterPro" id="IPR016163">
    <property type="entry name" value="Ald_DH_C"/>
</dbReference>
<dbReference type="GO" id="GO:0006081">
    <property type="term" value="P:aldehyde metabolic process"/>
    <property type="evidence" value="ECO:0007669"/>
    <property type="project" value="InterPro"/>
</dbReference>
<gene>
    <name evidence="10" type="ORF">CD33_16945</name>
</gene>
<dbReference type="Gene3D" id="3.40.309.10">
    <property type="entry name" value="Aldehyde Dehydrogenase, Chain A, domain 2"/>
    <property type="match status" value="1"/>
</dbReference>
<sequence length="463" mass="52522">MAKYSAQDVEKMIEEQKNFFLTGYTKNLEFRKKQLLKLKNKIKQYEKEILKALNLDLGKSEFEAYSNEIGIVLDSINHFIKNIDEWSKPVHVKTPIHFQPAKSFIIREPYGVVLIIGPFNYPFQLVMEPLIGAIIGGNTAIVKPSETTAHTTEIIKKILEETFDTSYIRVVEGEKEEVTHLIHASFDYIFFTGSVAVGKVIMRAAAERLTPITLELGGKSPAIVDQTANLDVAAKRIVWGKFNNTGQTCVAPDYLLVHSSIYDEFIKKLQNTIVQFYGEDAQFSDDYGRIVSNRHFTRLQKLLEAENANITFGGKLDAEKLYIEPTILENVDWSSPIMEDEIFGPILPIMKYDNLKYTILQIQKLPKPLAAYFFSEHEKAIDYFLEELPFGGGCINDTVTHVANPYLPFGGVGPSGVNAYHGKASFENFTHPKSIMKRSSKMANNLLFPPYKQKLKLVRTMLK</sequence>
<dbReference type="InterPro" id="IPR015590">
    <property type="entry name" value="Aldehyde_DH_dom"/>
</dbReference>
<dbReference type="PANTHER" id="PTHR43570:SF16">
    <property type="entry name" value="ALDEHYDE DEHYDROGENASE TYPE III, ISOFORM Q"/>
    <property type="match status" value="1"/>
</dbReference>
<organism evidence="10 11">
    <name type="scientific">Ureibacillus sinduriensis BLB-1 = JCM 15800</name>
    <dbReference type="NCBI Taxonomy" id="1384057"/>
    <lineage>
        <taxon>Bacteria</taxon>
        <taxon>Bacillati</taxon>
        <taxon>Bacillota</taxon>
        <taxon>Bacilli</taxon>
        <taxon>Bacillales</taxon>
        <taxon>Caryophanaceae</taxon>
        <taxon>Ureibacillus</taxon>
    </lineage>
</organism>
<protein>
    <recommendedName>
        <fullName evidence="4">Aldehyde dehydrogenase</fullName>
    </recommendedName>
</protein>
<feature type="active site" evidence="5 6">
    <location>
        <position position="215"/>
    </location>
</feature>
<dbReference type="GO" id="GO:0005737">
    <property type="term" value="C:cytoplasm"/>
    <property type="evidence" value="ECO:0007669"/>
    <property type="project" value="TreeGrafter"/>
</dbReference>
<evidence type="ECO:0000313" key="11">
    <source>
        <dbReference type="Proteomes" id="UP000030408"/>
    </source>
</evidence>
<dbReference type="PROSITE" id="PS00687">
    <property type="entry name" value="ALDEHYDE_DEHYDR_GLU"/>
    <property type="match status" value="1"/>
</dbReference>
<keyword evidence="8" id="KW-0175">Coiled coil</keyword>
<dbReference type="Proteomes" id="UP000030408">
    <property type="component" value="Unassembled WGS sequence"/>
</dbReference>
<keyword evidence="11" id="KW-1185">Reference proteome</keyword>
<dbReference type="RefSeq" id="WP_036202507.1">
    <property type="nucleotide sequence ID" value="NZ_AVCY01000001.1"/>
</dbReference>
<evidence type="ECO:0000256" key="2">
    <source>
        <dbReference type="ARBA" id="ARBA00023002"/>
    </source>
</evidence>
<dbReference type="FunFam" id="3.40.605.10:FF:000004">
    <property type="entry name" value="Aldehyde dehydrogenase"/>
    <property type="match status" value="1"/>
</dbReference>
<feature type="domain" description="Aldehyde dehydrogenase" evidence="9">
    <location>
        <begin position="3"/>
        <end position="435"/>
    </location>
</feature>
<evidence type="ECO:0000256" key="7">
    <source>
        <dbReference type="RuleBase" id="RU003345"/>
    </source>
</evidence>
<evidence type="ECO:0000313" key="10">
    <source>
        <dbReference type="EMBL" id="KGR73708.1"/>
    </source>
</evidence>
<dbReference type="InterPro" id="IPR029510">
    <property type="entry name" value="Ald_DH_CS_GLU"/>
</dbReference>
<evidence type="ECO:0000259" key="9">
    <source>
        <dbReference type="Pfam" id="PF00171"/>
    </source>
</evidence>
<feature type="coiled-coil region" evidence="8">
    <location>
        <begin position="28"/>
        <end position="55"/>
    </location>
</feature>
<comment type="caution">
    <text evidence="10">The sequence shown here is derived from an EMBL/GenBank/DDBJ whole genome shotgun (WGS) entry which is preliminary data.</text>
</comment>
<dbReference type="CDD" id="cd07136">
    <property type="entry name" value="ALDH_YwdH-P39616"/>
    <property type="match status" value="1"/>
</dbReference>
<proteinExistence type="inferred from homology"/>
<keyword evidence="3" id="KW-0520">NAD</keyword>
<evidence type="ECO:0000256" key="5">
    <source>
        <dbReference type="PIRSR" id="PIRSR036492-1"/>
    </source>
</evidence>
<dbReference type="InterPro" id="IPR016160">
    <property type="entry name" value="Ald_DH_CS_CYS"/>
</dbReference>
<dbReference type="eggNOG" id="COG1012">
    <property type="taxonomic scope" value="Bacteria"/>
</dbReference>
<reference evidence="10 11" key="1">
    <citation type="submission" date="2014-02" db="EMBL/GenBank/DDBJ databases">
        <title>Draft genome sequence of Lysinibacillus sinduriensis JCM 15800.</title>
        <authorList>
            <person name="Zhang F."/>
            <person name="Wang G."/>
            <person name="Zhang L."/>
        </authorList>
    </citation>
    <scope>NUCLEOTIDE SEQUENCE [LARGE SCALE GENOMIC DNA]</scope>
    <source>
        <strain evidence="10 11">JCM 15800</strain>
    </source>
</reference>
<dbReference type="FunFam" id="3.40.309.10:FF:000003">
    <property type="entry name" value="Aldehyde dehydrogenase"/>
    <property type="match status" value="1"/>
</dbReference>
<dbReference type="SUPFAM" id="SSF53720">
    <property type="entry name" value="ALDH-like"/>
    <property type="match status" value="1"/>
</dbReference>
<dbReference type="InterPro" id="IPR016161">
    <property type="entry name" value="Ald_DH/histidinol_DH"/>
</dbReference>
<evidence type="ECO:0000256" key="1">
    <source>
        <dbReference type="ARBA" id="ARBA00009986"/>
    </source>
</evidence>
<dbReference type="InterPro" id="IPR012394">
    <property type="entry name" value="Aldehyde_DH_NAD(P)"/>
</dbReference>
<name>A0A0A3HTT7_9BACL</name>
<dbReference type="GO" id="GO:0004029">
    <property type="term" value="F:aldehyde dehydrogenase (NAD+) activity"/>
    <property type="evidence" value="ECO:0007669"/>
    <property type="project" value="TreeGrafter"/>
</dbReference>
<dbReference type="PANTHER" id="PTHR43570">
    <property type="entry name" value="ALDEHYDE DEHYDROGENASE"/>
    <property type="match status" value="1"/>
</dbReference>
<dbReference type="Gene3D" id="3.40.605.10">
    <property type="entry name" value="Aldehyde Dehydrogenase, Chain A, domain 1"/>
    <property type="match status" value="1"/>
</dbReference>
<dbReference type="Pfam" id="PF00171">
    <property type="entry name" value="Aldedh"/>
    <property type="match status" value="1"/>
</dbReference>
<evidence type="ECO:0000256" key="3">
    <source>
        <dbReference type="ARBA" id="ARBA00023027"/>
    </source>
</evidence>